<evidence type="ECO:0000256" key="1">
    <source>
        <dbReference type="SAM" id="Phobius"/>
    </source>
</evidence>
<feature type="transmembrane region" description="Helical" evidence="1">
    <location>
        <begin position="77"/>
        <end position="102"/>
    </location>
</feature>
<name>A0A9P5PB65_9AGAR</name>
<feature type="transmembrane region" description="Helical" evidence="1">
    <location>
        <begin position="150"/>
        <end position="171"/>
    </location>
</feature>
<accession>A0A9P5PB65</accession>
<dbReference type="EMBL" id="JADNRY010000257">
    <property type="protein sequence ID" value="KAF9060159.1"/>
    <property type="molecule type" value="Genomic_DNA"/>
</dbReference>
<evidence type="ECO:0000313" key="3">
    <source>
        <dbReference type="Proteomes" id="UP000772434"/>
    </source>
</evidence>
<gene>
    <name evidence="2" type="ORF">BDP27DRAFT_1370792</name>
</gene>
<keyword evidence="1" id="KW-1133">Transmembrane helix</keyword>
<reference evidence="2" key="1">
    <citation type="submission" date="2020-11" db="EMBL/GenBank/DDBJ databases">
        <authorList>
            <consortium name="DOE Joint Genome Institute"/>
            <person name="Ahrendt S."/>
            <person name="Riley R."/>
            <person name="Andreopoulos W."/>
            <person name="Labutti K."/>
            <person name="Pangilinan J."/>
            <person name="Ruiz-Duenas F.J."/>
            <person name="Barrasa J.M."/>
            <person name="Sanchez-Garcia M."/>
            <person name="Camarero S."/>
            <person name="Miyauchi S."/>
            <person name="Serrano A."/>
            <person name="Linde D."/>
            <person name="Babiker R."/>
            <person name="Drula E."/>
            <person name="Ayuso-Fernandez I."/>
            <person name="Pacheco R."/>
            <person name="Padilla G."/>
            <person name="Ferreira P."/>
            <person name="Barriuso J."/>
            <person name="Kellner H."/>
            <person name="Castanera R."/>
            <person name="Alfaro M."/>
            <person name="Ramirez L."/>
            <person name="Pisabarro A.G."/>
            <person name="Kuo A."/>
            <person name="Tritt A."/>
            <person name="Lipzen A."/>
            <person name="He G."/>
            <person name="Yan M."/>
            <person name="Ng V."/>
            <person name="Cullen D."/>
            <person name="Martin F."/>
            <person name="Rosso M.-N."/>
            <person name="Henrissat B."/>
            <person name="Hibbett D."/>
            <person name="Martinez A.T."/>
            <person name="Grigoriev I.V."/>
        </authorList>
    </citation>
    <scope>NUCLEOTIDE SEQUENCE</scope>
    <source>
        <strain evidence="2">AH 40177</strain>
    </source>
</reference>
<dbReference type="Proteomes" id="UP000772434">
    <property type="component" value="Unassembled WGS sequence"/>
</dbReference>
<dbReference type="AlphaFoldDB" id="A0A9P5PB65"/>
<evidence type="ECO:0000313" key="2">
    <source>
        <dbReference type="EMBL" id="KAF9060159.1"/>
    </source>
</evidence>
<feature type="transmembrane region" description="Helical" evidence="1">
    <location>
        <begin position="122"/>
        <end position="144"/>
    </location>
</feature>
<comment type="caution">
    <text evidence="2">The sequence shown here is derived from an EMBL/GenBank/DDBJ whole genome shotgun (WGS) entry which is preliminary data.</text>
</comment>
<keyword evidence="1" id="KW-0812">Transmembrane</keyword>
<sequence>MCRLAYVQHGLKQWQVLSPLISPGLVTNFMTSADGYTTCASSTHATSDTYLSWISNITIESTLNCPLQAPDTSYGSWIQIGVVGNALYLIASNLADILLVCVPQKILIQTSQNNQMQCLTAIIVESGVMLPISLLTVAVIAMVLHIDPDTLMPVLAQVMGIVQGIAPTLMLNTQPQNMGQ</sequence>
<organism evidence="2 3">
    <name type="scientific">Rhodocollybia butyracea</name>
    <dbReference type="NCBI Taxonomy" id="206335"/>
    <lineage>
        <taxon>Eukaryota</taxon>
        <taxon>Fungi</taxon>
        <taxon>Dikarya</taxon>
        <taxon>Basidiomycota</taxon>
        <taxon>Agaricomycotina</taxon>
        <taxon>Agaricomycetes</taxon>
        <taxon>Agaricomycetidae</taxon>
        <taxon>Agaricales</taxon>
        <taxon>Marasmiineae</taxon>
        <taxon>Omphalotaceae</taxon>
        <taxon>Rhodocollybia</taxon>
    </lineage>
</organism>
<keyword evidence="3" id="KW-1185">Reference proteome</keyword>
<proteinExistence type="predicted"/>
<keyword evidence="1" id="KW-0472">Membrane</keyword>
<protein>
    <submittedName>
        <fullName evidence="2">Uncharacterized protein</fullName>
    </submittedName>
</protein>